<sequence>MKTTKALLFIYILGFGSLSLAQESQSTDQELQFYERLAQRDAAYEQELHFANEQDERDYWSDQKNFEDMLLLKNPKAYQAYISSKGSSYIEHIQICQHAIGHGDFYKREVALFLLETSAKPLNELSLSQTNPRKASEKFR</sequence>
<keyword evidence="3" id="KW-1185">Reference proteome</keyword>
<keyword evidence="1" id="KW-0732">Signal</keyword>
<accession>A0ABW4Y323</accession>
<evidence type="ECO:0000256" key="1">
    <source>
        <dbReference type="SAM" id="SignalP"/>
    </source>
</evidence>
<proteinExistence type="predicted"/>
<comment type="caution">
    <text evidence="2">The sequence shown here is derived from an EMBL/GenBank/DDBJ whole genome shotgun (WGS) entry which is preliminary data.</text>
</comment>
<gene>
    <name evidence="2" type="ORF">ACFSJE_12230</name>
</gene>
<dbReference type="EMBL" id="JBHUHU010000003">
    <property type="protein sequence ID" value="MFD2100549.1"/>
    <property type="molecule type" value="Genomic_DNA"/>
</dbReference>
<dbReference type="Proteomes" id="UP001597342">
    <property type="component" value="Unassembled WGS sequence"/>
</dbReference>
<dbReference type="RefSeq" id="WP_379831255.1">
    <property type="nucleotide sequence ID" value="NZ_JBHUHU010000003.1"/>
</dbReference>
<feature type="signal peptide" evidence="1">
    <location>
        <begin position="1"/>
        <end position="21"/>
    </location>
</feature>
<evidence type="ECO:0000313" key="3">
    <source>
        <dbReference type="Proteomes" id="UP001597342"/>
    </source>
</evidence>
<feature type="chain" id="PRO_5047305662" evidence="1">
    <location>
        <begin position="22"/>
        <end position="140"/>
    </location>
</feature>
<name>A0ABW4Y323_9FLAO</name>
<reference evidence="3" key="1">
    <citation type="journal article" date="2019" name="Int. J. Syst. Evol. Microbiol.">
        <title>The Global Catalogue of Microorganisms (GCM) 10K type strain sequencing project: providing services to taxonomists for standard genome sequencing and annotation.</title>
        <authorList>
            <consortium name="The Broad Institute Genomics Platform"/>
            <consortium name="The Broad Institute Genome Sequencing Center for Infectious Disease"/>
            <person name="Wu L."/>
            <person name="Ma J."/>
        </authorList>
    </citation>
    <scope>NUCLEOTIDE SEQUENCE [LARGE SCALE GENOMIC DNA]</scope>
    <source>
        <strain evidence="3">JCM 3389</strain>
    </source>
</reference>
<protein>
    <submittedName>
        <fullName evidence="2">Uncharacterized protein</fullName>
    </submittedName>
</protein>
<evidence type="ECO:0000313" key="2">
    <source>
        <dbReference type="EMBL" id="MFD2100549.1"/>
    </source>
</evidence>
<organism evidence="2 3">
    <name type="scientific">Flagellimonas iocasae</name>
    <dbReference type="NCBI Taxonomy" id="2055905"/>
    <lineage>
        <taxon>Bacteria</taxon>
        <taxon>Pseudomonadati</taxon>
        <taxon>Bacteroidota</taxon>
        <taxon>Flavobacteriia</taxon>
        <taxon>Flavobacteriales</taxon>
        <taxon>Flavobacteriaceae</taxon>
        <taxon>Flagellimonas</taxon>
    </lineage>
</organism>